<dbReference type="OrthoDB" id="74460at2759"/>
<reference evidence="3" key="1">
    <citation type="journal article" date="2020" name="Phytopathology">
        <title>Genome sequence of the chestnut blight fungus Cryphonectria parasitica EP155: A fundamental resource for an archetypical invasive plant pathogen.</title>
        <authorList>
            <person name="Crouch J.A."/>
            <person name="Dawe A."/>
            <person name="Aerts A."/>
            <person name="Barry K."/>
            <person name="Churchill A.C.L."/>
            <person name="Grimwood J."/>
            <person name="Hillman B."/>
            <person name="Milgroom M.G."/>
            <person name="Pangilinan J."/>
            <person name="Smith M."/>
            <person name="Salamov A."/>
            <person name="Schmutz J."/>
            <person name="Yadav J."/>
            <person name="Grigoriev I.V."/>
            <person name="Nuss D."/>
        </authorList>
    </citation>
    <scope>NUCLEOTIDE SEQUENCE</scope>
    <source>
        <strain evidence="3">EP155</strain>
    </source>
</reference>
<dbReference type="Pfam" id="PF12044">
    <property type="entry name" value="Metallopep"/>
    <property type="match status" value="1"/>
</dbReference>
<dbReference type="AlphaFoldDB" id="A0A9P4XZ84"/>
<dbReference type="EMBL" id="MU032349">
    <property type="protein sequence ID" value="KAF3763631.1"/>
    <property type="molecule type" value="Genomic_DNA"/>
</dbReference>
<dbReference type="PANTHER" id="PTHR21054:SF2">
    <property type="entry name" value="MIP04191P"/>
    <property type="match status" value="1"/>
</dbReference>
<dbReference type="Pfam" id="PF01419">
    <property type="entry name" value="Jacalin"/>
    <property type="match status" value="1"/>
</dbReference>
<dbReference type="PANTHER" id="PTHR21054">
    <property type="entry name" value="ZINC METALLOPROTEINASE-RELATED"/>
    <property type="match status" value="1"/>
</dbReference>
<evidence type="ECO:0000259" key="2">
    <source>
        <dbReference type="PROSITE" id="PS51752"/>
    </source>
</evidence>
<dbReference type="Gene3D" id="2.100.10.30">
    <property type="entry name" value="Jacalin-like lectin domain"/>
    <property type="match status" value="1"/>
</dbReference>
<dbReference type="InterPro" id="IPR036404">
    <property type="entry name" value="Jacalin-like_lectin_dom_sf"/>
</dbReference>
<dbReference type="InterPro" id="IPR001229">
    <property type="entry name" value="Jacalin-like_lectin_dom"/>
</dbReference>
<dbReference type="Proteomes" id="UP000803844">
    <property type="component" value="Unassembled WGS sequence"/>
</dbReference>
<proteinExistence type="predicted"/>
<sequence length="795" mass="87136">MAPSLLSIKSIRRRSKASFKTEKSSTDVATDASSDASNGRTPTSGSLTPPSGAPSVAGQSDIALNHQLSKEKLSESPNDTPAVPPIPYLRPPLRTATNNSNRYSVSGMTGLGSPPTSGRGPQPQLPVSPYAPQIENIRHGAWVSQKVLIITGTVGAGVGRSIDGEVTVSRSDDDYPPVSWPVRDCRFKALVYLQSGVNKLRFDFFSPKLANSGTSNPIHSTQLTINSLPPSSSPPLQLAILVAKDSPETFDAPPERAKREGNDLDVAIRKFRMAAYLWQAFTAEQMFRNKFGRRTFRFEEEWTQGTTCARDHESGRLRNEARIHIIRMDKTVAEIRNLDIAQQNQKAADKGGLFPMAAEAVRKYFNLRPGQEQYVSCMYLDSHWDPNDQMIQGHAALGSSSGDLKLAIFGSHALHSYPTKLEEVVPAFTDCTPTDTKHVANDCNEAGSSWENANIGIGAHLHETGHLFGCPHQANGVMLRDYVNLHRSFLSHEAYSTRTKSKGGPVTQADECTWHRLDCLRFRSHPCFALPHDPPRHPDDTVHAWPVEDGKVAVTAPSGISFIEIYGEGEDLCTTWMECPGLLEENQVKRQIMLTEDELRKRLPEDKRKGKIRLSIKSHGGGGLDVDDVRALCGKESKLSVGKPVTGWTGFRGKKLGLSKLEGSQPVEFVFTSATRQDRVLSKVAVYHGAALDGIEFIYDDDSKQVFGKAPPNVNVGVFDLDVRKGEYISGFVVRSGAWIDGIQILTSLGNRSPFFGNRNGGSSHTLIPPYGYNICGVWGSCGSWVDGFSVIIRK</sequence>
<protein>
    <recommendedName>
        <fullName evidence="2">Jacalin-type lectin domain-containing protein</fullName>
    </recommendedName>
</protein>
<feature type="domain" description="Jacalin-type lectin" evidence="2">
    <location>
        <begin position="653"/>
        <end position="795"/>
    </location>
</feature>
<organism evidence="3 4">
    <name type="scientific">Cryphonectria parasitica (strain ATCC 38755 / EP155)</name>
    <dbReference type="NCBI Taxonomy" id="660469"/>
    <lineage>
        <taxon>Eukaryota</taxon>
        <taxon>Fungi</taxon>
        <taxon>Dikarya</taxon>
        <taxon>Ascomycota</taxon>
        <taxon>Pezizomycotina</taxon>
        <taxon>Sordariomycetes</taxon>
        <taxon>Sordariomycetidae</taxon>
        <taxon>Diaporthales</taxon>
        <taxon>Cryphonectriaceae</taxon>
        <taxon>Cryphonectria-Endothia species complex</taxon>
        <taxon>Cryphonectria</taxon>
    </lineage>
</organism>
<dbReference type="PROSITE" id="PS51752">
    <property type="entry name" value="JACALIN_LECTIN"/>
    <property type="match status" value="1"/>
</dbReference>
<feature type="compositionally biased region" description="Polar residues" evidence="1">
    <location>
        <begin position="95"/>
        <end position="107"/>
    </location>
</feature>
<dbReference type="GO" id="GO:0005737">
    <property type="term" value="C:cytoplasm"/>
    <property type="evidence" value="ECO:0007669"/>
    <property type="project" value="TreeGrafter"/>
</dbReference>
<dbReference type="InterPro" id="IPR053002">
    <property type="entry name" value="Metalloproteinase_M10B"/>
</dbReference>
<comment type="caution">
    <text evidence="3">The sequence shown here is derived from an EMBL/GenBank/DDBJ whole genome shotgun (WGS) entry which is preliminary data.</text>
</comment>
<dbReference type="RefSeq" id="XP_040774592.1">
    <property type="nucleotide sequence ID" value="XM_040918391.1"/>
</dbReference>
<dbReference type="GeneID" id="63835520"/>
<feature type="region of interest" description="Disordered" evidence="1">
    <location>
        <begin position="71"/>
        <end position="125"/>
    </location>
</feature>
<gene>
    <name evidence="3" type="ORF">M406DRAFT_279672</name>
</gene>
<feature type="compositionally biased region" description="Polar residues" evidence="1">
    <location>
        <begin position="38"/>
        <end position="49"/>
    </location>
</feature>
<dbReference type="SUPFAM" id="SSF51101">
    <property type="entry name" value="Mannose-binding lectins"/>
    <property type="match status" value="1"/>
</dbReference>
<keyword evidence="4" id="KW-1185">Reference proteome</keyword>
<evidence type="ECO:0000256" key="1">
    <source>
        <dbReference type="SAM" id="MobiDB-lite"/>
    </source>
</evidence>
<evidence type="ECO:0000313" key="3">
    <source>
        <dbReference type="EMBL" id="KAF3763631.1"/>
    </source>
</evidence>
<feature type="region of interest" description="Disordered" evidence="1">
    <location>
        <begin position="1"/>
        <end position="59"/>
    </location>
</feature>
<name>A0A9P4XZ84_CRYP1</name>
<accession>A0A9P4XZ84</accession>
<dbReference type="InterPro" id="IPR021917">
    <property type="entry name" value="Unchr_Zn-peptidase-like"/>
</dbReference>
<evidence type="ECO:0000313" key="4">
    <source>
        <dbReference type="Proteomes" id="UP000803844"/>
    </source>
</evidence>
<feature type="compositionally biased region" description="Low complexity" evidence="1">
    <location>
        <begin position="26"/>
        <end position="37"/>
    </location>
</feature>